<keyword evidence="1" id="KW-0472">Membrane</keyword>
<dbReference type="Proteomes" id="UP001236652">
    <property type="component" value="Chromosome"/>
</dbReference>
<feature type="transmembrane region" description="Helical" evidence="1">
    <location>
        <begin position="57"/>
        <end position="74"/>
    </location>
</feature>
<feature type="transmembrane region" description="Helical" evidence="1">
    <location>
        <begin position="156"/>
        <end position="176"/>
    </location>
</feature>
<feature type="transmembrane region" description="Helical" evidence="1">
    <location>
        <begin position="182"/>
        <end position="204"/>
    </location>
</feature>
<evidence type="ECO:0000256" key="1">
    <source>
        <dbReference type="SAM" id="Phobius"/>
    </source>
</evidence>
<feature type="transmembrane region" description="Helical" evidence="1">
    <location>
        <begin position="33"/>
        <end position="51"/>
    </location>
</feature>
<keyword evidence="1" id="KW-0812">Transmembrane</keyword>
<evidence type="ECO:0000313" key="3">
    <source>
        <dbReference type="Proteomes" id="UP001236652"/>
    </source>
</evidence>
<sequence>MGSSWMLGAIASGIGIGIGGAIAWILKGLRINFIYALSAGIILGLLLFEMIPESIGLGGWWVFLLGATIGIAIFQYIHRSLDRITIITSSPQKDILVHTGILLTVSISIHNFPMGFVLGSNIKPELAGAMLLTLLLHNIPEGIIIFTPLFLSGFGILTWMIGTVMVTLPILVGSLLGKLIGIGYPYLLSFIISATISVIFMVATQELFKESVRHSSLRFSLIVGTAGLVSVYLFILAVS</sequence>
<feature type="transmembrane region" description="Helical" evidence="1">
    <location>
        <begin position="126"/>
        <end position="149"/>
    </location>
</feature>
<name>A0ABY8V3H9_9BACI</name>
<feature type="transmembrane region" description="Helical" evidence="1">
    <location>
        <begin position="6"/>
        <end position="26"/>
    </location>
</feature>
<protein>
    <recommendedName>
        <fullName evidence="4">ZIP family metal transporter</fullName>
    </recommendedName>
</protein>
<keyword evidence="3" id="KW-1185">Reference proteome</keyword>
<evidence type="ECO:0000313" key="2">
    <source>
        <dbReference type="EMBL" id="WIF98411.1"/>
    </source>
</evidence>
<dbReference type="RefSeq" id="WP_231419752.1">
    <property type="nucleotide sequence ID" value="NZ_CP126446.1"/>
</dbReference>
<evidence type="ECO:0008006" key="4">
    <source>
        <dbReference type="Google" id="ProtNLM"/>
    </source>
</evidence>
<organism evidence="2 3">
    <name type="scientific">Pontibacillus chungwhensis</name>
    <dbReference type="NCBI Taxonomy" id="265426"/>
    <lineage>
        <taxon>Bacteria</taxon>
        <taxon>Bacillati</taxon>
        <taxon>Bacillota</taxon>
        <taxon>Bacilli</taxon>
        <taxon>Bacillales</taxon>
        <taxon>Bacillaceae</taxon>
        <taxon>Pontibacillus</taxon>
    </lineage>
</organism>
<feature type="transmembrane region" description="Helical" evidence="1">
    <location>
        <begin position="216"/>
        <end position="238"/>
    </location>
</feature>
<keyword evidence="1" id="KW-1133">Transmembrane helix</keyword>
<accession>A0ABY8V3H9</accession>
<reference evidence="2 3" key="1">
    <citation type="submission" date="2023-05" db="EMBL/GenBank/DDBJ databases">
        <title>Comparative genomics reveals the evidence of polycyclic aromatic hydrocarbons degradation in moderately halophilic genus Pontibacillus.</title>
        <authorList>
            <person name="Yang H."/>
            <person name="Qian Z."/>
        </authorList>
    </citation>
    <scope>NUCLEOTIDE SEQUENCE [LARGE SCALE GENOMIC DNA]</scope>
    <source>
        <strain evidence="3">HN14</strain>
    </source>
</reference>
<proteinExistence type="predicted"/>
<gene>
    <name evidence="2" type="ORF">QNI29_01705</name>
</gene>
<feature type="transmembrane region" description="Helical" evidence="1">
    <location>
        <begin position="95"/>
        <end position="114"/>
    </location>
</feature>
<dbReference type="EMBL" id="CP126446">
    <property type="protein sequence ID" value="WIF98411.1"/>
    <property type="molecule type" value="Genomic_DNA"/>
</dbReference>